<evidence type="ECO:0000313" key="2">
    <source>
        <dbReference type="Proteomes" id="UP001283361"/>
    </source>
</evidence>
<reference evidence="1" key="1">
    <citation type="journal article" date="2023" name="G3 (Bethesda)">
        <title>A reference genome for the long-term kleptoplast-retaining sea slug Elysia crispata morphotype clarki.</title>
        <authorList>
            <person name="Eastman K.E."/>
            <person name="Pendleton A.L."/>
            <person name="Shaikh M.A."/>
            <person name="Suttiyut T."/>
            <person name="Ogas R."/>
            <person name="Tomko P."/>
            <person name="Gavelis G."/>
            <person name="Widhalm J.R."/>
            <person name="Wisecaver J.H."/>
        </authorList>
    </citation>
    <scope>NUCLEOTIDE SEQUENCE</scope>
    <source>
        <strain evidence="1">ECLA1</strain>
    </source>
</reference>
<accession>A0AAE1EDM4</accession>
<comment type="caution">
    <text evidence="1">The sequence shown here is derived from an EMBL/GenBank/DDBJ whole genome shotgun (WGS) entry which is preliminary data.</text>
</comment>
<gene>
    <name evidence="1" type="ORF">RRG08_023357</name>
</gene>
<dbReference type="EMBL" id="JAWDGP010000113">
    <property type="protein sequence ID" value="KAK3803641.1"/>
    <property type="molecule type" value="Genomic_DNA"/>
</dbReference>
<dbReference type="Proteomes" id="UP001283361">
    <property type="component" value="Unassembled WGS sequence"/>
</dbReference>
<proteinExistence type="predicted"/>
<sequence>MSQNTFGQLWQYLTTMGPENLDFTSIADFKYSNNEDEEGTSLHMERFRLKDPMDFETRVCGGVPDRTVMRGAALLARLAGWLAGYLDLDLARALSPACRGQRQPLSSLGLPWQPLWPIQQGQRDKIELAERFDLSR</sequence>
<name>A0AAE1EDM4_9GAST</name>
<protein>
    <submittedName>
        <fullName evidence="1">Uncharacterized protein</fullName>
    </submittedName>
</protein>
<keyword evidence="2" id="KW-1185">Reference proteome</keyword>
<evidence type="ECO:0000313" key="1">
    <source>
        <dbReference type="EMBL" id="KAK3803641.1"/>
    </source>
</evidence>
<dbReference type="AlphaFoldDB" id="A0AAE1EDM4"/>
<organism evidence="1 2">
    <name type="scientific">Elysia crispata</name>
    <name type="common">lettuce slug</name>
    <dbReference type="NCBI Taxonomy" id="231223"/>
    <lineage>
        <taxon>Eukaryota</taxon>
        <taxon>Metazoa</taxon>
        <taxon>Spiralia</taxon>
        <taxon>Lophotrochozoa</taxon>
        <taxon>Mollusca</taxon>
        <taxon>Gastropoda</taxon>
        <taxon>Heterobranchia</taxon>
        <taxon>Euthyneura</taxon>
        <taxon>Panpulmonata</taxon>
        <taxon>Sacoglossa</taxon>
        <taxon>Placobranchoidea</taxon>
        <taxon>Plakobranchidae</taxon>
        <taxon>Elysia</taxon>
    </lineage>
</organism>